<dbReference type="Pfam" id="PF20329">
    <property type="entry name" value="DUF6624"/>
    <property type="match status" value="1"/>
</dbReference>
<dbReference type="InterPro" id="IPR046732">
    <property type="entry name" value="DUF6624"/>
</dbReference>
<dbReference type="AlphaFoldDB" id="A0A345I1X8"/>
<accession>A0A345I1X8</accession>
<gene>
    <name evidence="1" type="ORF">DVK44_27800</name>
</gene>
<protein>
    <submittedName>
        <fullName evidence="1">Uncharacterized protein</fullName>
    </submittedName>
</protein>
<evidence type="ECO:0000313" key="1">
    <source>
        <dbReference type="EMBL" id="AXG82952.1"/>
    </source>
</evidence>
<dbReference type="OrthoDB" id="22038at2"/>
<name>A0A345I1X8_9ACTN</name>
<dbReference type="Proteomes" id="UP000253868">
    <property type="component" value="Chromosome"/>
</dbReference>
<dbReference type="KEGG" id="spad:DVK44_27800"/>
<sequence length="170" mass="18139">MGALPDLPARLLALAGEDERLTRAACALPAAAARRRAVALCRADHGRVLRSVVEVSGWPTSSVVGENASIAALQILLHAQDPGLLLSCRPLIAEAVAEKSTPAIHLAYVDDACAVQQGRRQTYGTQIDPRLLRPYPVEDADTVDERRAAVGLPPLDTALNQVLGVMKRPR</sequence>
<keyword evidence="2" id="KW-1185">Reference proteome</keyword>
<reference evidence="2" key="1">
    <citation type="submission" date="2018-07" db="EMBL/GenBank/DDBJ databases">
        <authorList>
            <person name="Zhao J."/>
        </authorList>
    </citation>
    <scope>NUCLEOTIDE SEQUENCE [LARGE SCALE GENOMIC DNA]</scope>
    <source>
        <strain evidence="2">GSSD-12</strain>
    </source>
</reference>
<proteinExistence type="predicted"/>
<evidence type="ECO:0000313" key="2">
    <source>
        <dbReference type="Proteomes" id="UP000253868"/>
    </source>
</evidence>
<dbReference type="EMBL" id="CP031194">
    <property type="protein sequence ID" value="AXG82952.1"/>
    <property type="molecule type" value="Genomic_DNA"/>
</dbReference>
<organism evidence="1 2">
    <name type="scientific">Streptomyces paludis</name>
    <dbReference type="NCBI Taxonomy" id="2282738"/>
    <lineage>
        <taxon>Bacteria</taxon>
        <taxon>Bacillati</taxon>
        <taxon>Actinomycetota</taxon>
        <taxon>Actinomycetes</taxon>
        <taxon>Kitasatosporales</taxon>
        <taxon>Streptomycetaceae</taxon>
        <taxon>Streptomyces</taxon>
    </lineage>
</organism>